<feature type="compositionally biased region" description="Basic residues" evidence="1">
    <location>
        <begin position="287"/>
        <end position="308"/>
    </location>
</feature>
<accession>A0ABD2AZ41</accession>
<feature type="non-terminal residue" evidence="2">
    <location>
        <position position="365"/>
    </location>
</feature>
<sequence>MNESGSNLVTTYTFKGGKEYVVKMKVLAFKRCQRCLELTITDKFTAEDWRSSYDTACSIIFLYPFTYQDIENLTHKTGNYKQFDVFVAMLQSGLLKVTVTFLSLHQVYIDTSESITLDLLTFEDLELLRSRKIDNSCISAISNKANNRRYLILTYTVEFDRIHYPLPLEYCGLPDPTILQATIRRLQAEIERLNATGMNKDLQKRIEKLSITNQRLLEENHKLSSGGKGIRRLASAISALENSVAKERASFRTQIQKLRAENAVLSLKIRQLTESTTRRSGDGSPAFKRRTPPPSSHSRRSINRRSRSRSPSIYGHFKASSLSPEIDFGNLESRIYTLQKMLKEGINLIITNYAIINQRLELHKI</sequence>
<dbReference type="AlphaFoldDB" id="A0ABD2AZ41"/>
<comment type="caution">
    <text evidence="2">The sequence shown here is derived from an EMBL/GenBank/DDBJ whole genome shotgun (WGS) entry which is preliminary data.</text>
</comment>
<proteinExistence type="predicted"/>
<evidence type="ECO:0000256" key="1">
    <source>
        <dbReference type="SAM" id="MobiDB-lite"/>
    </source>
</evidence>
<keyword evidence="3" id="KW-1185">Reference proteome</keyword>
<dbReference type="Proteomes" id="UP001607303">
    <property type="component" value="Unassembled WGS sequence"/>
</dbReference>
<protein>
    <submittedName>
        <fullName evidence="2">Centrosomal protein CCDC61-like</fullName>
    </submittedName>
</protein>
<dbReference type="InterPro" id="IPR049733">
    <property type="entry name" value="CCDC61_N"/>
</dbReference>
<dbReference type="CDD" id="cd22284">
    <property type="entry name" value="HD_CCDC61_N"/>
    <property type="match status" value="1"/>
</dbReference>
<gene>
    <name evidence="2" type="ORF">V1477_018321</name>
</gene>
<reference evidence="2 3" key="1">
    <citation type="journal article" date="2024" name="Ann. Entomol. Soc. Am.">
        <title>Genomic analyses of the southern and eastern yellowjacket wasps (Hymenoptera: Vespidae) reveal evolutionary signatures of social life.</title>
        <authorList>
            <person name="Catto M.A."/>
            <person name="Caine P.B."/>
            <person name="Orr S.E."/>
            <person name="Hunt B.G."/>
            <person name="Goodisman M.A.D."/>
        </authorList>
    </citation>
    <scope>NUCLEOTIDE SEQUENCE [LARGE SCALE GENOMIC DNA]</scope>
    <source>
        <strain evidence="2">232</strain>
        <tissue evidence="2">Head and thorax</tissue>
    </source>
</reference>
<evidence type="ECO:0000313" key="2">
    <source>
        <dbReference type="EMBL" id="KAL2725883.1"/>
    </source>
</evidence>
<feature type="region of interest" description="Disordered" evidence="1">
    <location>
        <begin position="274"/>
        <end position="316"/>
    </location>
</feature>
<dbReference type="EMBL" id="JAYRBN010000110">
    <property type="protein sequence ID" value="KAL2725883.1"/>
    <property type="molecule type" value="Genomic_DNA"/>
</dbReference>
<organism evidence="2 3">
    <name type="scientific">Vespula maculifrons</name>
    <name type="common">Eastern yellow jacket</name>
    <name type="synonym">Wasp</name>
    <dbReference type="NCBI Taxonomy" id="7453"/>
    <lineage>
        <taxon>Eukaryota</taxon>
        <taxon>Metazoa</taxon>
        <taxon>Ecdysozoa</taxon>
        <taxon>Arthropoda</taxon>
        <taxon>Hexapoda</taxon>
        <taxon>Insecta</taxon>
        <taxon>Pterygota</taxon>
        <taxon>Neoptera</taxon>
        <taxon>Endopterygota</taxon>
        <taxon>Hymenoptera</taxon>
        <taxon>Apocrita</taxon>
        <taxon>Aculeata</taxon>
        <taxon>Vespoidea</taxon>
        <taxon>Vespidae</taxon>
        <taxon>Vespinae</taxon>
        <taxon>Vespula</taxon>
    </lineage>
</organism>
<name>A0ABD2AZ41_VESMC</name>
<evidence type="ECO:0000313" key="3">
    <source>
        <dbReference type="Proteomes" id="UP001607303"/>
    </source>
</evidence>